<evidence type="ECO:0000313" key="3">
    <source>
        <dbReference type="EMBL" id="CAI5739413.1"/>
    </source>
</evidence>
<feature type="coiled-coil region" evidence="1">
    <location>
        <begin position="67"/>
        <end position="121"/>
    </location>
</feature>
<feature type="region of interest" description="Disordered" evidence="2">
    <location>
        <begin position="41"/>
        <end position="60"/>
    </location>
</feature>
<organism evidence="3 4">
    <name type="scientific">Peronospora farinosa</name>
    <dbReference type="NCBI Taxonomy" id="134698"/>
    <lineage>
        <taxon>Eukaryota</taxon>
        <taxon>Sar</taxon>
        <taxon>Stramenopiles</taxon>
        <taxon>Oomycota</taxon>
        <taxon>Peronosporomycetes</taxon>
        <taxon>Peronosporales</taxon>
        <taxon>Peronosporaceae</taxon>
        <taxon>Peronospora</taxon>
    </lineage>
</organism>
<dbReference type="Proteomes" id="UP001159659">
    <property type="component" value="Unassembled WGS sequence"/>
</dbReference>
<evidence type="ECO:0000256" key="1">
    <source>
        <dbReference type="SAM" id="Coils"/>
    </source>
</evidence>
<keyword evidence="1" id="KW-0175">Coiled coil</keyword>
<reference evidence="3" key="1">
    <citation type="submission" date="2022-12" db="EMBL/GenBank/DDBJ databases">
        <authorList>
            <person name="Webb A."/>
        </authorList>
    </citation>
    <scope>NUCLEOTIDE SEQUENCE</scope>
    <source>
        <strain evidence="3">Pf2</strain>
    </source>
</reference>
<gene>
    <name evidence="3" type="ORF">PFR002_LOCUS8957</name>
</gene>
<proteinExistence type="predicted"/>
<dbReference type="AlphaFoldDB" id="A0AAV0UTW8"/>
<evidence type="ECO:0000256" key="2">
    <source>
        <dbReference type="SAM" id="MobiDB-lite"/>
    </source>
</evidence>
<name>A0AAV0UTW8_9STRA</name>
<evidence type="ECO:0000313" key="4">
    <source>
        <dbReference type="Proteomes" id="UP001159659"/>
    </source>
</evidence>
<comment type="caution">
    <text evidence="3">The sequence shown here is derived from an EMBL/GenBank/DDBJ whole genome shotgun (WGS) entry which is preliminary data.</text>
</comment>
<feature type="compositionally biased region" description="Basic and acidic residues" evidence="2">
    <location>
        <begin position="207"/>
        <end position="217"/>
    </location>
</feature>
<protein>
    <submittedName>
        <fullName evidence="3">Uncharacterized protein</fullName>
    </submittedName>
</protein>
<accession>A0AAV0UTW8</accession>
<sequence>MGPERSRKEQAYSNLDVFSFQNVVLEWNLFKNMKEWQGESVDDNKMGSKASKLKGCNDETEGNDARFETLRSQLAEEAIKKHNLKRQSKRDNADKSVDKETNTFDKELDALQNKIIECNEECGLLLFNVLQEFSLMKETNLALFSHEMYSRLISDTPANLPEGTLRIKLTTSDLPSVSALRLVCRHEEEKEADGGDGDDDESFDIVSTKEVDGPTQY</sequence>
<feature type="compositionally biased region" description="Acidic residues" evidence="2">
    <location>
        <begin position="194"/>
        <end position="203"/>
    </location>
</feature>
<feature type="region of interest" description="Disordered" evidence="2">
    <location>
        <begin position="188"/>
        <end position="217"/>
    </location>
</feature>
<dbReference type="EMBL" id="CANTFK010000990">
    <property type="protein sequence ID" value="CAI5739413.1"/>
    <property type="molecule type" value="Genomic_DNA"/>
</dbReference>